<name>A0A1F5RWF8_9BACT</name>
<gene>
    <name evidence="2" type="ORF">A3D54_04100</name>
</gene>
<feature type="transmembrane region" description="Helical" evidence="1">
    <location>
        <begin position="78"/>
        <end position="102"/>
    </location>
</feature>
<evidence type="ECO:0008006" key="4">
    <source>
        <dbReference type="Google" id="ProtNLM"/>
    </source>
</evidence>
<feature type="transmembrane region" description="Helical" evidence="1">
    <location>
        <begin position="114"/>
        <end position="132"/>
    </location>
</feature>
<feature type="transmembrane region" description="Helical" evidence="1">
    <location>
        <begin position="474"/>
        <end position="494"/>
    </location>
</feature>
<feature type="transmembrane region" description="Helical" evidence="1">
    <location>
        <begin position="310"/>
        <end position="326"/>
    </location>
</feature>
<feature type="transmembrane region" description="Helical" evidence="1">
    <location>
        <begin position="287"/>
        <end position="304"/>
    </location>
</feature>
<feature type="transmembrane region" description="Helical" evidence="1">
    <location>
        <begin position="31"/>
        <end position="47"/>
    </location>
</feature>
<keyword evidence="1" id="KW-0812">Transmembrane</keyword>
<evidence type="ECO:0000256" key="1">
    <source>
        <dbReference type="SAM" id="Phobius"/>
    </source>
</evidence>
<feature type="transmembrane region" description="Helical" evidence="1">
    <location>
        <begin position="333"/>
        <end position="353"/>
    </location>
</feature>
<keyword evidence="1" id="KW-1133">Transmembrane helix</keyword>
<dbReference type="EMBL" id="MFFU01000037">
    <property type="protein sequence ID" value="OGF18764.1"/>
    <property type="molecule type" value="Genomic_DNA"/>
</dbReference>
<keyword evidence="1" id="KW-0472">Membrane</keyword>
<organism evidence="2 3">
    <name type="scientific">Candidatus Falkowbacteria bacterium RIFCSPHIGHO2_02_FULL_45_15</name>
    <dbReference type="NCBI Taxonomy" id="1797987"/>
    <lineage>
        <taxon>Bacteria</taxon>
        <taxon>Candidatus Falkowiibacteriota</taxon>
    </lineage>
</organism>
<proteinExistence type="predicted"/>
<feature type="transmembrane region" description="Helical" evidence="1">
    <location>
        <begin position="139"/>
        <end position="162"/>
    </location>
</feature>
<feature type="transmembrane region" description="Helical" evidence="1">
    <location>
        <begin position="211"/>
        <end position="230"/>
    </location>
</feature>
<sequence>MATAYYYFLLTLSLLTFYGAAAYRFYQLNYAGVWLTITLTAFTFIVLKKAAFGKQQNFADHTPKEIERPTQAAANVKYSIFNIACLALLAVNFIIIFGHSTADAIVSPWQIVPWYFWLTFTLGIILLVAIILKNSAPNFIYRLLVAGYWLLVLSVGLIIYQIGFGFDPFIHQATEKLISATGAVYPKPWYYLGQYALIVILNKLTFIPVVWLDKLLVPVLAALTLPYALYQAAKFLTADERVAKLTALFALIFPFATFTLTTPQNLAIIFLLLIILLSVKIWRQNKLFVAHCSLLITLSLASLLTHPIAGLPAVLFVALIISRQIIHNKKLLFTSNFLLLTLSVISLPLAFYLNNQTNLIINAGNDAAAAVSWNWPQLFFSGTANFLLNFIYLYGFNIGVIIITFIIAGVIIHYQIVKRITRYSPACRRGRLLVTNYSPYLLMSFSLLISYFITKTISFSYLIDYERSSFAGRILIIAAYFALPFIVIALTKLMEMILPQERMVKYLFFCFLAFLISCSLYFSYPRSDDYYNSRSFSTSQSDINAARWINQDAGGSDYIVLANQQVSAAALREFGFKKYYKIPSPYQGGGESEVFYYPIPTGEKLYQYYLDMVNKNAGRQTALAAADLVGADTAYFVINHYWFAFDKILAEAAIGAAAVENIDQGKIFVFKYANPVKK</sequence>
<feature type="transmembrane region" description="Helical" evidence="1">
    <location>
        <begin position="7"/>
        <end position="25"/>
    </location>
</feature>
<evidence type="ECO:0000313" key="2">
    <source>
        <dbReference type="EMBL" id="OGF18764.1"/>
    </source>
</evidence>
<reference evidence="2 3" key="1">
    <citation type="journal article" date="2016" name="Nat. Commun.">
        <title>Thousands of microbial genomes shed light on interconnected biogeochemical processes in an aquifer system.</title>
        <authorList>
            <person name="Anantharaman K."/>
            <person name="Brown C.T."/>
            <person name="Hug L.A."/>
            <person name="Sharon I."/>
            <person name="Castelle C.J."/>
            <person name="Probst A.J."/>
            <person name="Thomas B.C."/>
            <person name="Singh A."/>
            <person name="Wilkins M.J."/>
            <person name="Karaoz U."/>
            <person name="Brodie E.L."/>
            <person name="Williams K.H."/>
            <person name="Hubbard S.S."/>
            <person name="Banfield J.F."/>
        </authorList>
    </citation>
    <scope>NUCLEOTIDE SEQUENCE [LARGE SCALE GENOMIC DNA]</scope>
</reference>
<dbReference type="Proteomes" id="UP000177691">
    <property type="component" value="Unassembled WGS sequence"/>
</dbReference>
<feature type="transmembrane region" description="Helical" evidence="1">
    <location>
        <begin position="506"/>
        <end position="524"/>
    </location>
</feature>
<comment type="caution">
    <text evidence="2">The sequence shown here is derived from an EMBL/GenBank/DDBJ whole genome shotgun (WGS) entry which is preliminary data.</text>
</comment>
<evidence type="ECO:0000313" key="3">
    <source>
        <dbReference type="Proteomes" id="UP000177691"/>
    </source>
</evidence>
<feature type="transmembrane region" description="Helical" evidence="1">
    <location>
        <begin position="437"/>
        <end position="454"/>
    </location>
</feature>
<dbReference type="AlphaFoldDB" id="A0A1F5RWF8"/>
<feature type="transmembrane region" description="Helical" evidence="1">
    <location>
        <begin position="391"/>
        <end position="416"/>
    </location>
</feature>
<protein>
    <recommendedName>
        <fullName evidence="4">Glycosyltransferase RgtA/B/C/D-like domain-containing protein</fullName>
    </recommendedName>
</protein>
<accession>A0A1F5RWF8</accession>